<dbReference type="EMBL" id="CP011125">
    <property type="protein sequence ID" value="AKF10287.1"/>
    <property type="molecule type" value="Genomic_DNA"/>
</dbReference>
<dbReference type="KEGG" id="samy:DB32_007436"/>
<protein>
    <recommendedName>
        <fullName evidence="3">BNR repeat domain protein</fullName>
    </recommendedName>
</protein>
<gene>
    <name evidence="1" type="ORF">DB32_007436</name>
</gene>
<accession>A0A0F6W8M9</accession>
<dbReference type="SUPFAM" id="SSF75011">
    <property type="entry name" value="3-carboxy-cis,cis-mucoante lactonizing enzyme"/>
    <property type="match status" value="1"/>
</dbReference>
<dbReference type="Proteomes" id="UP000034883">
    <property type="component" value="Chromosome"/>
</dbReference>
<name>A0A0F6W8M9_9BACT</name>
<evidence type="ECO:0000313" key="2">
    <source>
        <dbReference type="Proteomes" id="UP000034883"/>
    </source>
</evidence>
<reference evidence="1 2" key="1">
    <citation type="submission" date="2015-03" db="EMBL/GenBank/DDBJ databases">
        <title>Genome assembly of Sandaracinus amylolyticus DSM 53668.</title>
        <authorList>
            <person name="Sharma G."/>
            <person name="Subramanian S."/>
        </authorList>
    </citation>
    <scope>NUCLEOTIDE SEQUENCE [LARGE SCALE GENOMIC DNA]</scope>
    <source>
        <strain evidence="1 2">DSM 53668</strain>
    </source>
</reference>
<keyword evidence="2" id="KW-1185">Reference proteome</keyword>
<sequence>MHRVVMEELPAGLLSVWGTSARDVWTVGADPGDGPYVLRYDGDGWTRIPTGAQGDAWWVHGFESDGSVLVGGEGGMILRWDGTSFARMETPSDAPTIFGIWGSAPDDVLAVGGLGRVAGFVWHYDGSEWRAIELPEALEGRSLFKVWGRGRGDAWIVGTDGAVLHWDGEELAMHDAGTTRTLFTVHVGPDGSVAAVGGAGSGVLVVRDPEGAWHDVAPDLVPHLFGVFLTRDSGRAVGINGTFVRRESATWVVEDTGLALAETLHSVWIDPDGGVWAAGGQVLAEPLERGLLIYQGREEIASYEGE</sequence>
<dbReference type="AlphaFoldDB" id="A0A0F6W8M9"/>
<organism evidence="1 2">
    <name type="scientific">Sandaracinus amylolyticus</name>
    <dbReference type="NCBI Taxonomy" id="927083"/>
    <lineage>
        <taxon>Bacteria</taxon>
        <taxon>Pseudomonadati</taxon>
        <taxon>Myxococcota</taxon>
        <taxon>Polyangia</taxon>
        <taxon>Polyangiales</taxon>
        <taxon>Sandaracinaceae</taxon>
        <taxon>Sandaracinus</taxon>
    </lineage>
</organism>
<proteinExistence type="predicted"/>
<evidence type="ECO:0008006" key="3">
    <source>
        <dbReference type="Google" id="ProtNLM"/>
    </source>
</evidence>
<evidence type="ECO:0000313" key="1">
    <source>
        <dbReference type="EMBL" id="AKF10287.1"/>
    </source>
</evidence>
<dbReference type="STRING" id="927083.DB32_007436"/>